<evidence type="ECO:0000256" key="1">
    <source>
        <dbReference type="SAM" id="Phobius"/>
    </source>
</evidence>
<gene>
    <name evidence="2" type="ORF">ACFPCV_06355</name>
</gene>
<sequence length="142" mass="15570">MTQVRDGRKPLVLRWVTRGLLAFGAIVTFLGVVLVIAAWTEDIAIDGDIGYADAEVVSDDFSRTLVRFYSPDGAEHIPQVGVLYPAGLTAGDVVEVEYNQENPELVRVAGRGAVVTLLPVGVTLLVMWAVLIPAVWWLRRRL</sequence>
<dbReference type="Proteomes" id="UP001595859">
    <property type="component" value="Unassembled WGS sequence"/>
</dbReference>
<accession>A0ABV9RXT6</accession>
<evidence type="ECO:0000313" key="2">
    <source>
        <dbReference type="EMBL" id="MFC4853116.1"/>
    </source>
</evidence>
<keyword evidence="3" id="KW-1185">Reference proteome</keyword>
<keyword evidence="1" id="KW-1133">Transmembrane helix</keyword>
<organism evidence="2 3">
    <name type="scientific">Actinophytocola glycyrrhizae</name>
    <dbReference type="NCBI Taxonomy" id="2044873"/>
    <lineage>
        <taxon>Bacteria</taxon>
        <taxon>Bacillati</taxon>
        <taxon>Actinomycetota</taxon>
        <taxon>Actinomycetes</taxon>
        <taxon>Pseudonocardiales</taxon>
        <taxon>Pseudonocardiaceae</taxon>
    </lineage>
</organism>
<feature type="transmembrane region" description="Helical" evidence="1">
    <location>
        <begin position="113"/>
        <end position="138"/>
    </location>
</feature>
<dbReference type="RefSeq" id="WP_378055095.1">
    <property type="nucleotide sequence ID" value="NZ_JBHSIS010000003.1"/>
</dbReference>
<evidence type="ECO:0000313" key="3">
    <source>
        <dbReference type="Proteomes" id="UP001595859"/>
    </source>
</evidence>
<dbReference type="EMBL" id="JBHSIS010000003">
    <property type="protein sequence ID" value="MFC4853116.1"/>
    <property type="molecule type" value="Genomic_DNA"/>
</dbReference>
<comment type="caution">
    <text evidence="2">The sequence shown here is derived from an EMBL/GenBank/DDBJ whole genome shotgun (WGS) entry which is preliminary data.</text>
</comment>
<keyword evidence="1" id="KW-0812">Transmembrane</keyword>
<keyword evidence="1" id="KW-0472">Membrane</keyword>
<proteinExistence type="predicted"/>
<feature type="transmembrane region" description="Helical" evidence="1">
    <location>
        <begin position="20"/>
        <end position="39"/>
    </location>
</feature>
<reference evidence="3" key="1">
    <citation type="journal article" date="2019" name="Int. J. Syst. Evol. Microbiol.">
        <title>The Global Catalogue of Microorganisms (GCM) 10K type strain sequencing project: providing services to taxonomists for standard genome sequencing and annotation.</title>
        <authorList>
            <consortium name="The Broad Institute Genomics Platform"/>
            <consortium name="The Broad Institute Genome Sequencing Center for Infectious Disease"/>
            <person name="Wu L."/>
            <person name="Ma J."/>
        </authorList>
    </citation>
    <scope>NUCLEOTIDE SEQUENCE [LARGE SCALE GENOMIC DNA]</scope>
    <source>
        <strain evidence="3">ZS-22-S1</strain>
    </source>
</reference>
<name>A0ABV9RXT6_9PSEU</name>
<protein>
    <submittedName>
        <fullName evidence="2">DUF3592 domain-containing protein</fullName>
    </submittedName>
</protein>